<protein>
    <recommendedName>
        <fullName evidence="2">Outer membrane lipoprotein Blc</fullName>
    </recommendedName>
</protein>
<dbReference type="PRINTS" id="PR01171">
    <property type="entry name" value="BCTLIPOCALIN"/>
</dbReference>
<dbReference type="Pfam" id="PF08212">
    <property type="entry name" value="Lipocalin_2"/>
    <property type="match status" value="1"/>
</dbReference>
<dbReference type="RefSeq" id="WP_015828130.1">
    <property type="nucleotide sequence ID" value="NC_012982.1"/>
</dbReference>
<dbReference type="InterPro" id="IPR000566">
    <property type="entry name" value="Lipocln_cytosolic_FA-bd_dom"/>
</dbReference>
<reference evidence="6" key="1">
    <citation type="journal article" date="2011" name="J. Bacteriol.">
        <title>Genome sequences of eight morphologically diverse alphaproteobacteria.</title>
        <authorList>
            <consortium name="US DOE Joint Genome Institute"/>
            <person name="Brown P.J."/>
            <person name="Kysela D.T."/>
            <person name="Buechlein A."/>
            <person name="Hemmerich C."/>
            <person name="Brun Y.V."/>
        </authorList>
    </citation>
    <scope>NUCLEOTIDE SEQUENCE [LARGE SCALE GENOMIC DNA]</scope>
    <source>
        <strain evidence="6">ATCC 49814 / DSM 5838 / IFAM 1418</strain>
    </source>
</reference>
<dbReference type="GO" id="GO:0009279">
    <property type="term" value="C:cell outer membrane"/>
    <property type="evidence" value="ECO:0007669"/>
    <property type="project" value="UniProtKB-SubCell"/>
</dbReference>
<keyword evidence="2 3" id="KW-0449">Lipoprotein</keyword>
<dbReference type="SUPFAM" id="SSF50814">
    <property type="entry name" value="Lipocalins"/>
    <property type="match status" value="1"/>
</dbReference>
<dbReference type="GO" id="GO:0006950">
    <property type="term" value="P:response to stress"/>
    <property type="evidence" value="ECO:0007669"/>
    <property type="project" value="UniProtKB-ARBA"/>
</dbReference>
<feature type="signal peptide" evidence="2">
    <location>
        <begin position="1"/>
        <end position="23"/>
    </location>
</feature>
<dbReference type="InterPro" id="IPR022272">
    <property type="entry name" value="Lipocalin_CS"/>
</dbReference>
<dbReference type="KEGG" id="hba:Hbal_2300"/>
<keyword evidence="6" id="KW-1185">Reference proteome</keyword>
<dbReference type="PROSITE" id="PS51257">
    <property type="entry name" value="PROKAR_LIPOPROTEIN"/>
    <property type="match status" value="1"/>
</dbReference>
<dbReference type="InterPro" id="IPR012674">
    <property type="entry name" value="Calycin"/>
</dbReference>
<dbReference type="Proteomes" id="UP000002745">
    <property type="component" value="Chromosome"/>
</dbReference>
<keyword evidence="2" id="KW-0446">Lipid-binding</keyword>
<dbReference type="OrthoDB" id="594739at2"/>
<comment type="similarity">
    <text evidence="1 2">Belongs to the calycin superfamily. Lipocalin family.</text>
</comment>
<dbReference type="PANTHER" id="PTHR10612:SF34">
    <property type="entry name" value="APOLIPOPROTEIN D"/>
    <property type="match status" value="1"/>
</dbReference>
<feature type="lipid moiety-binding region" description="S-diacylglycerol cysteine" evidence="3">
    <location>
        <position position="19"/>
    </location>
</feature>
<dbReference type="STRING" id="582402.Hbal_2300"/>
<keyword evidence="2" id="KW-0732">Signal</keyword>
<dbReference type="InterPro" id="IPR047202">
    <property type="entry name" value="Lipocalin_Blc-like_dom"/>
</dbReference>
<dbReference type="AlphaFoldDB" id="C6XMR6"/>
<comment type="function">
    <text evidence="2">Involved in the storage or transport of lipids necessary for membrane maintenance under stressful conditions. Displays a binding preference for lysophospholipids.</text>
</comment>
<feature type="domain" description="Lipocalin/cytosolic fatty-acid binding" evidence="4">
    <location>
        <begin position="38"/>
        <end position="178"/>
    </location>
</feature>
<evidence type="ECO:0000256" key="1">
    <source>
        <dbReference type="ARBA" id="ARBA00006889"/>
    </source>
</evidence>
<dbReference type="eggNOG" id="COG3040">
    <property type="taxonomic scope" value="Bacteria"/>
</dbReference>
<dbReference type="PANTHER" id="PTHR10612">
    <property type="entry name" value="APOLIPOPROTEIN D"/>
    <property type="match status" value="1"/>
</dbReference>
<dbReference type="PIRSF" id="PIRSF036893">
    <property type="entry name" value="Lipocalin_ApoD"/>
    <property type="match status" value="1"/>
</dbReference>
<evidence type="ECO:0000313" key="5">
    <source>
        <dbReference type="EMBL" id="ACT59980.1"/>
    </source>
</evidence>
<dbReference type="InterPro" id="IPR022271">
    <property type="entry name" value="Lipocalin_ApoD"/>
</dbReference>
<evidence type="ECO:0000256" key="2">
    <source>
        <dbReference type="PIRNR" id="PIRNR036893"/>
    </source>
</evidence>
<dbReference type="GO" id="GO:0008289">
    <property type="term" value="F:lipid binding"/>
    <property type="evidence" value="ECO:0007669"/>
    <property type="project" value="UniProtKB-UniRule"/>
</dbReference>
<evidence type="ECO:0000313" key="6">
    <source>
        <dbReference type="Proteomes" id="UP000002745"/>
    </source>
</evidence>
<dbReference type="PROSITE" id="PS00213">
    <property type="entry name" value="LIPOCALIN"/>
    <property type="match status" value="1"/>
</dbReference>
<dbReference type="Gene3D" id="2.40.128.20">
    <property type="match status" value="1"/>
</dbReference>
<feature type="chain" id="PRO_5013436043" description="Outer membrane lipoprotein Blc" evidence="2">
    <location>
        <begin position="24"/>
        <end position="181"/>
    </location>
</feature>
<comment type="subcellular location">
    <subcellularLocation>
        <location evidence="2">Cell outer membrane</location>
    </subcellularLocation>
</comment>
<organism evidence="5 6">
    <name type="scientific">Hirschia baltica (strain ATCC 49814 / DSM 5838 / IFAM 1418)</name>
    <dbReference type="NCBI Taxonomy" id="582402"/>
    <lineage>
        <taxon>Bacteria</taxon>
        <taxon>Pseudomonadati</taxon>
        <taxon>Pseudomonadota</taxon>
        <taxon>Alphaproteobacteria</taxon>
        <taxon>Hyphomonadales</taxon>
        <taxon>Hyphomonadaceae</taxon>
        <taxon>Hirschia</taxon>
    </lineage>
</organism>
<dbReference type="InterPro" id="IPR002446">
    <property type="entry name" value="Lipocalin_bac"/>
</dbReference>
<dbReference type="HOGENOM" id="CLU_068449_3_1_5"/>
<name>C6XMR6_HIRBI</name>
<evidence type="ECO:0000256" key="3">
    <source>
        <dbReference type="PIRSR" id="PIRSR036893-52"/>
    </source>
</evidence>
<dbReference type="CDD" id="cd19438">
    <property type="entry name" value="lipocalin_Blc-like"/>
    <property type="match status" value="1"/>
</dbReference>
<keyword evidence="3" id="KW-0564">Palmitate</keyword>
<gene>
    <name evidence="5" type="ordered locus">Hbal_2300</name>
</gene>
<comment type="subunit">
    <text evidence="2">Homodimer.</text>
</comment>
<sequence length="181" mass="20359">MKNPSLTLSLPLLMALVACSSQADYRKIDTPPATVSEVDLNRYAGRWYEIARYPNSFQKNCEAVTAEYSLREDGNINVTNTCHAGEVRSATAIARIVEDTGNAQLKVKFAPKWVPFAWGDYWILHLEEDYSAALVGSPDGKYLWILSRTPKLDDKIYQSITKRAKELGYATTPLKMTEHPN</sequence>
<proteinExistence type="inferred from homology"/>
<accession>C6XMR6</accession>
<keyword evidence="2" id="KW-0472">Membrane</keyword>
<keyword evidence="2" id="KW-0998">Cell outer membrane</keyword>
<dbReference type="EMBL" id="CP001678">
    <property type="protein sequence ID" value="ACT59980.1"/>
    <property type="molecule type" value="Genomic_DNA"/>
</dbReference>
<evidence type="ECO:0000259" key="4">
    <source>
        <dbReference type="Pfam" id="PF08212"/>
    </source>
</evidence>